<reference evidence="1 2" key="1">
    <citation type="journal article" date="2024" name="G3 (Bethesda)">
        <title>Genome assembly of Hibiscus sabdariffa L. provides insights into metabolisms of medicinal natural products.</title>
        <authorList>
            <person name="Kim T."/>
        </authorList>
    </citation>
    <scope>NUCLEOTIDE SEQUENCE [LARGE SCALE GENOMIC DNA]</scope>
    <source>
        <strain evidence="1">TK-2024</strain>
        <tissue evidence="1">Old leaves</tissue>
    </source>
</reference>
<evidence type="ECO:0000313" key="2">
    <source>
        <dbReference type="Proteomes" id="UP001472677"/>
    </source>
</evidence>
<comment type="caution">
    <text evidence="1">The sequence shown here is derived from an EMBL/GenBank/DDBJ whole genome shotgun (WGS) entry which is preliminary data.</text>
</comment>
<name>A0ABR2CLX7_9ROSI</name>
<keyword evidence="2" id="KW-1185">Reference proteome</keyword>
<sequence>MQFSQQLHLLNSIMLHCINLKIMSHLVKPYVNSSSVPKLVFLSDFRVMFISNYVPCFLRSINEFERKRKRFNISSKSSKLLDELVSHSHGISHTLCPCSL</sequence>
<gene>
    <name evidence="1" type="ORF">V6N12_003991</name>
</gene>
<dbReference type="EMBL" id="JBBPBM010000049">
    <property type="protein sequence ID" value="KAK8520027.1"/>
    <property type="molecule type" value="Genomic_DNA"/>
</dbReference>
<organism evidence="1 2">
    <name type="scientific">Hibiscus sabdariffa</name>
    <name type="common">roselle</name>
    <dbReference type="NCBI Taxonomy" id="183260"/>
    <lineage>
        <taxon>Eukaryota</taxon>
        <taxon>Viridiplantae</taxon>
        <taxon>Streptophyta</taxon>
        <taxon>Embryophyta</taxon>
        <taxon>Tracheophyta</taxon>
        <taxon>Spermatophyta</taxon>
        <taxon>Magnoliopsida</taxon>
        <taxon>eudicotyledons</taxon>
        <taxon>Gunneridae</taxon>
        <taxon>Pentapetalae</taxon>
        <taxon>rosids</taxon>
        <taxon>malvids</taxon>
        <taxon>Malvales</taxon>
        <taxon>Malvaceae</taxon>
        <taxon>Malvoideae</taxon>
        <taxon>Hibiscus</taxon>
    </lineage>
</organism>
<accession>A0ABR2CLX7</accession>
<dbReference type="Proteomes" id="UP001472677">
    <property type="component" value="Unassembled WGS sequence"/>
</dbReference>
<protein>
    <submittedName>
        <fullName evidence="1">Uncharacterized protein</fullName>
    </submittedName>
</protein>
<evidence type="ECO:0000313" key="1">
    <source>
        <dbReference type="EMBL" id="KAK8520027.1"/>
    </source>
</evidence>
<proteinExistence type="predicted"/>